<evidence type="ECO:0000256" key="2">
    <source>
        <dbReference type="ARBA" id="ARBA00022655"/>
    </source>
</evidence>
<comment type="PTM">
    <text evidence="9">Is synthesized initially as an inactive proenzyme, which is activated by self-cleavage at a specific serine bond to produce a beta-subunit with a hydroxyl group at its C-terminus and an alpha-subunit with a pyruvoyl group at its N-terminus.</text>
</comment>
<comment type="pathway">
    <text evidence="9">Cofactor biosynthesis; (R)-pantothenate biosynthesis; beta-alanine from L-aspartate: step 1/1.</text>
</comment>
<evidence type="ECO:0000256" key="4">
    <source>
        <dbReference type="ARBA" id="ARBA00022813"/>
    </source>
</evidence>
<keyword evidence="4 9" id="KW-0068">Autocatalytic cleavage</keyword>
<comment type="function">
    <text evidence="9">Catalyzes the pyruvoyl-dependent decarboxylation of aspartate to produce beta-alanine.</text>
</comment>
<keyword evidence="8 9" id="KW-0670">Pyruvate</keyword>
<evidence type="ECO:0000256" key="8">
    <source>
        <dbReference type="ARBA" id="ARBA00023317"/>
    </source>
</evidence>
<dbReference type="GO" id="GO:0006523">
    <property type="term" value="P:alanine biosynthetic process"/>
    <property type="evidence" value="ECO:0007669"/>
    <property type="project" value="InterPro"/>
</dbReference>
<accession>A0A212KJ96</accession>
<name>A0A212KJ96_9BACT</name>
<feature type="chain" id="PRO_5014004570" description="Aspartate 1-decarboxylase alpha chain" evidence="9">
    <location>
        <begin position="59"/>
        <end position="172"/>
    </location>
</feature>
<protein>
    <recommendedName>
        <fullName evidence="9">Aspartate 1-decarboxylase</fullName>
        <ecNumber evidence="9">4.1.1.11</ecNumber>
    </recommendedName>
    <alternativeName>
        <fullName evidence="9">Aspartate alpha-decarboxylase</fullName>
    </alternativeName>
    <component>
        <recommendedName>
            <fullName evidence="9">Aspartate 1-decarboxylase beta chain</fullName>
        </recommendedName>
    </component>
    <component>
        <recommendedName>
            <fullName evidence="9">Aspartate 1-decarboxylase alpha chain</fullName>
        </recommendedName>
    </component>
</protein>
<keyword evidence="6 9" id="KW-0456">Lyase</keyword>
<evidence type="ECO:0000256" key="1">
    <source>
        <dbReference type="ARBA" id="ARBA00022490"/>
    </source>
</evidence>
<evidence type="ECO:0000256" key="6">
    <source>
        <dbReference type="ARBA" id="ARBA00023239"/>
    </source>
</evidence>
<dbReference type="PANTHER" id="PTHR21012">
    <property type="entry name" value="ASPARTATE 1-DECARBOXYLASE"/>
    <property type="match status" value="1"/>
</dbReference>
<dbReference type="EC" id="4.1.1.11" evidence="9"/>
<keyword evidence="7 9" id="KW-0704">Schiff base</keyword>
<sequence>MLATPAVRATAGFGIIHGRLCDLFLGAFNRAREFVMLQILRAKLHCIRVTGCELNYHGSVTLDPEQCREAGIYPLEFVYIWNKSNGQRISTYVIYGEPGSRCCILNGAAARACQRGDEVIISAYEYVNGPQDLYSRKPVVLTFNEDNSIHERLRYVVDGEEEGDFGFHVETE</sequence>
<evidence type="ECO:0000256" key="7">
    <source>
        <dbReference type="ARBA" id="ARBA00023270"/>
    </source>
</evidence>
<evidence type="ECO:0000313" key="10">
    <source>
        <dbReference type="EMBL" id="SBW11760.1"/>
    </source>
</evidence>
<feature type="modified residue" description="Pyruvic acid (Ser)" evidence="9">
    <location>
        <position position="59"/>
    </location>
</feature>
<dbReference type="EMBL" id="FLUP01000002">
    <property type="protein sequence ID" value="SBW11760.1"/>
    <property type="molecule type" value="Genomic_DNA"/>
</dbReference>
<dbReference type="RefSeq" id="WP_227117957.1">
    <property type="nucleotide sequence ID" value="NZ_CABUEN010000002.1"/>
</dbReference>
<comment type="cofactor">
    <cofactor evidence="9">
        <name>pyruvate</name>
        <dbReference type="ChEBI" id="CHEBI:15361"/>
    </cofactor>
    <text evidence="9">Binds 1 pyruvoyl group covalently per subunit.</text>
</comment>
<feature type="binding site" evidence="9">
    <location>
        <begin position="107"/>
        <end position="109"/>
    </location>
    <ligand>
        <name>substrate</name>
    </ligand>
</feature>
<proteinExistence type="inferred from homology"/>
<keyword evidence="3 9" id="KW-0210">Decarboxylase</keyword>
<evidence type="ECO:0000256" key="5">
    <source>
        <dbReference type="ARBA" id="ARBA00023145"/>
    </source>
</evidence>
<evidence type="ECO:0000256" key="3">
    <source>
        <dbReference type="ARBA" id="ARBA00022793"/>
    </source>
</evidence>
<comment type="similarity">
    <text evidence="9">Belongs to the PanD family.</text>
</comment>
<dbReference type="SUPFAM" id="SSF50692">
    <property type="entry name" value="ADC-like"/>
    <property type="match status" value="1"/>
</dbReference>
<dbReference type="GO" id="GO:0015940">
    <property type="term" value="P:pantothenate biosynthetic process"/>
    <property type="evidence" value="ECO:0007669"/>
    <property type="project" value="UniProtKB-UniRule"/>
</dbReference>
<evidence type="ECO:0000256" key="9">
    <source>
        <dbReference type="HAMAP-Rule" id="MF_00446"/>
    </source>
</evidence>
<dbReference type="GO" id="GO:0005829">
    <property type="term" value="C:cytosol"/>
    <property type="evidence" value="ECO:0007669"/>
    <property type="project" value="TreeGrafter"/>
</dbReference>
<gene>
    <name evidence="9" type="primary">panD</name>
    <name evidence="10" type="ORF">KM92DES2_20181</name>
</gene>
<comment type="subcellular location">
    <subcellularLocation>
        <location evidence="9">Cytoplasm</location>
    </subcellularLocation>
</comment>
<dbReference type="GO" id="GO:0004068">
    <property type="term" value="F:aspartate 1-decarboxylase activity"/>
    <property type="evidence" value="ECO:0007669"/>
    <property type="project" value="UniProtKB-UniRule"/>
</dbReference>
<keyword evidence="2 9" id="KW-0566">Pantothenate biosynthesis</keyword>
<reference evidence="10" key="1">
    <citation type="submission" date="2016-04" db="EMBL/GenBank/DDBJ databases">
        <authorList>
            <person name="Evans L.H."/>
            <person name="Alamgir A."/>
            <person name="Owens N."/>
            <person name="Weber N.D."/>
            <person name="Virtaneva K."/>
            <person name="Barbian K."/>
            <person name="Babar A."/>
            <person name="Rosenke K."/>
        </authorList>
    </citation>
    <scope>NUCLEOTIDE SEQUENCE</scope>
    <source>
        <strain evidence="10">92-2</strain>
    </source>
</reference>
<feature type="binding site" evidence="9">
    <location>
        <position position="91"/>
    </location>
    <ligand>
        <name>substrate</name>
    </ligand>
</feature>
<dbReference type="HAMAP" id="MF_00446">
    <property type="entry name" value="PanD"/>
    <property type="match status" value="1"/>
</dbReference>
<organism evidence="10">
    <name type="scientific">uncultured Desulfovibrio sp</name>
    <dbReference type="NCBI Taxonomy" id="167968"/>
    <lineage>
        <taxon>Bacteria</taxon>
        <taxon>Pseudomonadati</taxon>
        <taxon>Thermodesulfobacteriota</taxon>
        <taxon>Desulfovibrionia</taxon>
        <taxon>Desulfovibrionales</taxon>
        <taxon>Desulfovibrionaceae</taxon>
        <taxon>Desulfovibrio</taxon>
        <taxon>environmental samples</taxon>
    </lineage>
</organism>
<comment type="catalytic activity">
    <reaction evidence="9">
        <text>L-aspartate + H(+) = beta-alanine + CO2</text>
        <dbReference type="Rhea" id="RHEA:19497"/>
        <dbReference type="ChEBI" id="CHEBI:15378"/>
        <dbReference type="ChEBI" id="CHEBI:16526"/>
        <dbReference type="ChEBI" id="CHEBI:29991"/>
        <dbReference type="ChEBI" id="CHEBI:57966"/>
        <dbReference type="EC" id="4.1.1.11"/>
    </reaction>
</comment>
<dbReference type="Gene3D" id="2.40.40.20">
    <property type="match status" value="1"/>
</dbReference>
<dbReference type="CDD" id="cd06919">
    <property type="entry name" value="Asp_decarbox"/>
    <property type="match status" value="1"/>
</dbReference>
<dbReference type="InterPro" id="IPR009010">
    <property type="entry name" value="Asp_de-COase-like_dom_sf"/>
</dbReference>
<dbReference type="UniPathway" id="UPA00028">
    <property type="reaction ID" value="UER00002"/>
</dbReference>
<dbReference type="NCBIfam" id="TIGR00223">
    <property type="entry name" value="panD"/>
    <property type="match status" value="1"/>
</dbReference>
<feature type="active site" description="Schiff-base intermediate with substrate; via pyruvic acid" evidence="9">
    <location>
        <position position="59"/>
    </location>
</feature>
<dbReference type="InterPro" id="IPR003190">
    <property type="entry name" value="Asp_decarbox"/>
</dbReference>
<keyword evidence="5 9" id="KW-0865">Zymogen</keyword>
<dbReference type="Pfam" id="PF02261">
    <property type="entry name" value="Asp_decarbox"/>
    <property type="match status" value="1"/>
</dbReference>
<dbReference type="PANTHER" id="PTHR21012:SF0">
    <property type="entry name" value="ASPARTATE 1-DECARBOXYLASE"/>
    <property type="match status" value="1"/>
</dbReference>
<feature type="active site" description="Proton donor" evidence="9">
    <location>
        <position position="92"/>
    </location>
</feature>
<feature type="chain" id="PRO_5014004568" description="Aspartate 1-decarboxylase beta chain" evidence="9">
    <location>
        <begin position="1"/>
        <end position="58"/>
    </location>
</feature>
<keyword evidence="1 9" id="KW-0963">Cytoplasm</keyword>
<dbReference type="AlphaFoldDB" id="A0A212KJ96"/>
<comment type="subunit">
    <text evidence="9">Heterooctamer of four alpha and four beta subunits.</text>
</comment>